<organism evidence="1 2">
    <name type="scientific">Salinimonas iocasae</name>
    <dbReference type="NCBI Taxonomy" id="2572577"/>
    <lineage>
        <taxon>Bacteria</taxon>
        <taxon>Pseudomonadati</taxon>
        <taxon>Pseudomonadota</taxon>
        <taxon>Gammaproteobacteria</taxon>
        <taxon>Alteromonadales</taxon>
        <taxon>Alteromonadaceae</taxon>
        <taxon>Alteromonas/Salinimonas group</taxon>
        <taxon>Salinimonas</taxon>
    </lineage>
</organism>
<name>A0A5B7YJ57_9ALTE</name>
<accession>A0A5B7YJ57</accession>
<dbReference type="KEGG" id="salk:FBQ74_14430"/>
<sequence length="121" mass="13809">MKRLLAHLNNLSESPALLNQEVTTVLSIFCEKFERRVQEIDTISDEGYVKVTFSDETIGYVDVDKNVLIEIEDSFQLTVFTFARHNNQWQFSERNCYDIAGTMTPQASRLAPRMAQSSSPA</sequence>
<evidence type="ECO:0000313" key="2">
    <source>
        <dbReference type="Proteomes" id="UP000304912"/>
    </source>
</evidence>
<dbReference type="AlphaFoldDB" id="A0A5B7YJ57"/>
<proteinExistence type="predicted"/>
<gene>
    <name evidence="1" type="ORF">FBQ74_14430</name>
</gene>
<protein>
    <submittedName>
        <fullName evidence="1">Uncharacterized protein</fullName>
    </submittedName>
</protein>
<evidence type="ECO:0000313" key="1">
    <source>
        <dbReference type="EMBL" id="QCZ94589.1"/>
    </source>
</evidence>
<dbReference type="Proteomes" id="UP000304912">
    <property type="component" value="Chromosome"/>
</dbReference>
<keyword evidence="2" id="KW-1185">Reference proteome</keyword>
<dbReference type="OrthoDB" id="6386942at2"/>
<dbReference type="RefSeq" id="WP_139757326.1">
    <property type="nucleotide sequence ID" value="NZ_CP039852.1"/>
</dbReference>
<dbReference type="EMBL" id="CP039852">
    <property type="protein sequence ID" value="QCZ94589.1"/>
    <property type="molecule type" value="Genomic_DNA"/>
</dbReference>
<reference evidence="1 2" key="1">
    <citation type="submission" date="2019-04" db="EMBL/GenBank/DDBJ databases">
        <title>Salinimonas iocasae sp. nov., a halophilic bacterium isolated from the outer tube casing of tubeworms in Okinawa Trough.</title>
        <authorList>
            <person name="Zhang H."/>
            <person name="Wang H."/>
            <person name="Li C."/>
        </authorList>
    </citation>
    <scope>NUCLEOTIDE SEQUENCE [LARGE SCALE GENOMIC DNA]</scope>
    <source>
        <strain evidence="1 2">KX18D6</strain>
    </source>
</reference>